<organism evidence="1 2">
    <name type="scientific">Neoasaia chiangmaiensis</name>
    <dbReference type="NCBI Taxonomy" id="320497"/>
    <lineage>
        <taxon>Bacteria</taxon>
        <taxon>Pseudomonadati</taxon>
        <taxon>Pseudomonadota</taxon>
        <taxon>Alphaproteobacteria</taxon>
        <taxon>Acetobacterales</taxon>
        <taxon>Acetobacteraceae</taxon>
        <taxon>Neoasaia</taxon>
    </lineage>
</organism>
<dbReference type="Proteomes" id="UP000188604">
    <property type="component" value="Chromosome"/>
</dbReference>
<evidence type="ECO:0000313" key="2">
    <source>
        <dbReference type="Proteomes" id="UP000188604"/>
    </source>
</evidence>
<accession>A0A1U9KQX1</accession>
<dbReference type="OrthoDB" id="7278410at2"/>
<dbReference type="RefSeq" id="WP_077807147.1">
    <property type="nucleotide sequence ID" value="NZ_BJXS01000003.1"/>
</dbReference>
<dbReference type="STRING" id="320497.A0U93_09465"/>
<evidence type="ECO:0000313" key="1">
    <source>
        <dbReference type="EMBL" id="AQS88130.1"/>
    </source>
</evidence>
<dbReference type="EMBL" id="CP014691">
    <property type="protein sequence ID" value="AQS88130.1"/>
    <property type="molecule type" value="Genomic_DNA"/>
</dbReference>
<gene>
    <name evidence="1" type="ORF">A0U93_09465</name>
</gene>
<reference evidence="1 2" key="1">
    <citation type="submission" date="2016-03" db="EMBL/GenBank/DDBJ databases">
        <title>Acetic acid bacteria sequencing.</title>
        <authorList>
            <person name="Brandt J."/>
            <person name="Jakob F."/>
            <person name="Vogel R.F."/>
        </authorList>
    </citation>
    <scope>NUCLEOTIDE SEQUENCE [LARGE SCALE GENOMIC DNA]</scope>
    <source>
        <strain evidence="1 2">NBRC 101099</strain>
    </source>
</reference>
<sequence>MTGRNKVPSTYYPATRQDERTLVELLEQGERSGVSRRTILDILAAVQADRQAVRLLSAPIRRPETS</sequence>
<dbReference type="KEGG" id="nch:A0U93_09465"/>
<dbReference type="AlphaFoldDB" id="A0A1U9KQX1"/>
<protein>
    <submittedName>
        <fullName evidence="1">Uncharacterized protein</fullName>
    </submittedName>
</protein>
<keyword evidence="2" id="KW-1185">Reference proteome</keyword>
<proteinExistence type="predicted"/>
<name>A0A1U9KQX1_9PROT</name>